<dbReference type="Proteomes" id="UP001139411">
    <property type="component" value="Unassembled WGS sequence"/>
</dbReference>
<dbReference type="NCBIfam" id="TIGR00199">
    <property type="entry name" value="PncC_domain"/>
    <property type="match status" value="1"/>
</dbReference>
<dbReference type="RefSeq" id="WP_235176687.1">
    <property type="nucleotide sequence ID" value="NZ_JAKFFV010000002.1"/>
</dbReference>
<feature type="domain" description="CinA C-terminal" evidence="1">
    <location>
        <begin position="8"/>
        <end position="155"/>
    </location>
</feature>
<gene>
    <name evidence="2" type="ORF">L0661_02660</name>
</gene>
<evidence type="ECO:0000313" key="2">
    <source>
        <dbReference type="EMBL" id="MCF2497191.1"/>
    </source>
</evidence>
<dbReference type="SUPFAM" id="SSF142433">
    <property type="entry name" value="CinA-like"/>
    <property type="match status" value="1"/>
</dbReference>
<proteinExistence type="predicted"/>
<dbReference type="Pfam" id="PF02464">
    <property type="entry name" value="CinA"/>
    <property type="match status" value="1"/>
</dbReference>
<evidence type="ECO:0000313" key="3">
    <source>
        <dbReference type="Proteomes" id="UP001139411"/>
    </source>
</evidence>
<dbReference type="InterPro" id="IPR036653">
    <property type="entry name" value="CinA-like_C"/>
</dbReference>
<accession>A0A9X1QA60</accession>
<dbReference type="Gene3D" id="3.90.950.20">
    <property type="entry name" value="CinA-like"/>
    <property type="match status" value="1"/>
</dbReference>
<evidence type="ECO:0000259" key="1">
    <source>
        <dbReference type="Pfam" id="PF02464"/>
    </source>
</evidence>
<name>A0A9X1QA60_9BACT</name>
<organism evidence="2 3">
    <name type="scientific">Dyadobacter chenhuakuii</name>
    <dbReference type="NCBI Taxonomy" id="2909339"/>
    <lineage>
        <taxon>Bacteria</taxon>
        <taxon>Pseudomonadati</taxon>
        <taxon>Bacteroidota</taxon>
        <taxon>Cytophagia</taxon>
        <taxon>Cytophagales</taxon>
        <taxon>Spirosomataceae</taxon>
        <taxon>Dyadobacter</taxon>
    </lineage>
</organism>
<protein>
    <submittedName>
        <fullName evidence="2">CinA family protein</fullName>
    </submittedName>
</protein>
<comment type="caution">
    <text evidence="2">The sequence shown here is derived from an EMBL/GenBank/DDBJ whole genome shotgun (WGS) entry which is preliminary data.</text>
</comment>
<dbReference type="AlphaFoldDB" id="A0A9X1QA60"/>
<reference evidence="2" key="1">
    <citation type="submission" date="2022-01" db="EMBL/GenBank/DDBJ databases">
        <title>Novel species in genus Dyadobacter.</title>
        <authorList>
            <person name="Ma C."/>
        </authorList>
    </citation>
    <scope>NUCLEOTIDE SEQUENCE</scope>
    <source>
        <strain evidence="2">CY357</strain>
    </source>
</reference>
<dbReference type="InterPro" id="IPR008136">
    <property type="entry name" value="CinA_C"/>
</dbReference>
<dbReference type="EMBL" id="JAKFFV010000002">
    <property type="protein sequence ID" value="MCF2497191.1"/>
    <property type="molecule type" value="Genomic_DNA"/>
</dbReference>
<sequence length="160" mass="17192">MPSQLIIECSKILNEKGLTIAFAESATAGRLAAEFSLTENSGSVLKGGLVCYDAEVKVDVLGMDPAFIEEFTPESGEVTKELALRLKNLIKSDVQVAVTGLTTPGGSETEQKPVGTIFIHMFLNERSIAAREVFEGSPEEIVLRAADLAAKTVIHELEQL</sequence>